<keyword evidence="3" id="KW-1185">Reference proteome</keyword>
<reference evidence="2 3" key="1">
    <citation type="submission" date="2014-10" db="EMBL/GenBank/DDBJ databases">
        <title>Pedobacter Kyungheensis.</title>
        <authorList>
            <person name="Anderson B.M."/>
            <person name="Newman J.D."/>
        </authorList>
    </citation>
    <scope>NUCLEOTIDE SEQUENCE [LARGE SCALE GENOMIC DNA]</scope>
    <source>
        <strain evidence="2 3">KACC 16221</strain>
    </source>
</reference>
<sequence>MLSISRLIAFLLVLLCVSAKAQDAKLDSVATNLSNYGLNQSQSGLYVHFDKNVYTNNDQVWFTAYLLKTITDMKQYHTLYLSLVNNKDSSVVLQQKFLIDKGCSFGALTLPDSLPGGAYRFVANTNLKVNGQPDGVFIQPITIKSTTITALNQTISVFKPYDEQTRKGTVLLRILTSDNRFVEDAQIRYQIGKGKQIMQTGTAKSSVIGELMIDYPADQITADNNELFVSIKKGRDTSYTRFSLPVRNASPYTVKFYPEGGYLVNGLVSKVGFEVKDAAGAALKAKAVLYADNEILDTIATNAMGLGAFMLQPQLTKKYSVRLLTEEREKGIHELPAILSKGLVLTSGSAVANNDFKIRVEGNTAAKVHLLVHNFSDIFLQTPLTLTAGIPQNVRFQLDSVPVGLQAVTVLDSNYKPLAERIFFAHYDQINTVNVAAGQQEYFTRDSVKLKLDITDRDKKPLVGMVSISCVQANRMLLANETNIVDYFYLHNLKEFSANSFGLTYADTGYLDELLLIKGWRKYKWPEIQINPGDQGKQLSSLGYEGTITRRNKKLNVPMGLSTIAGTNLNFLNTDSLGHFSIPYSSLVVNEPRLSVWLTMSTSKYDQYELKINEPQSELKKYLRQQAYVLPNTKTGTINENNMSITSAAGIRLKDVIIKKVKDERTDFAKNAFANACGDYVCMYNILNCPNHFANPGNKSPMKGGVYKIAGGTGSTVYQGCVGQELKPNLVILRGINLPKEFYIADINNKNEPISFATVYWNYQTLIDGETPVSFNTGDLTGKFKIIVQGVTEKGVVYGEQEITVKSR</sequence>
<proteinExistence type="predicted"/>
<evidence type="ECO:0000313" key="2">
    <source>
        <dbReference type="EMBL" id="KIA90287.1"/>
    </source>
</evidence>
<evidence type="ECO:0000256" key="1">
    <source>
        <dbReference type="SAM" id="SignalP"/>
    </source>
</evidence>
<gene>
    <name evidence="2" type="ORF">OC25_24865</name>
</gene>
<evidence type="ECO:0000313" key="3">
    <source>
        <dbReference type="Proteomes" id="UP000031246"/>
    </source>
</evidence>
<comment type="caution">
    <text evidence="2">The sequence shown here is derived from an EMBL/GenBank/DDBJ whole genome shotgun (WGS) entry which is preliminary data.</text>
</comment>
<organism evidence="2 3">
    <name type="scientific">Pedobacter kyungheensis</name>
    <dbReference type="NCBI Taxonomy" id="1069985"/>
    <lineage>
        <taxon>Bacteria</taxon>
        <taxon>Pseudomonadati</taxon>
        <taxon>Bacteroidota</taxon>
        <taxon>Sphingobacteriia</taxon>
        <taxon>Sphingobacteriales</taxon>
        <taxon>Sphingobacteriaceae</taxon>
        <taxon>Pedobacter</taxon>
    </lineage>
</organism>
<dbReference type="Proteomes" id="UP000031246">
    <property type="component" value="Unassembled WGS sequence"/>
</dbReference>
<dbReference type="AlphaFoldDB" id="A0A0C1FAX4"/>
<name>A0A0C1FAX4_9SPHI</name>
<dbReference type="OrthoDB" id="609485at2"/>
<evidence type="ECO:0008006" key="4">
    <source>
        <dbReference type="Google" id="ProtNLM"/>
    </source>
</evidence>
<accession>A0A0C1FAX4</accession>
<feature type="chain" id="PRO_5002131512" description="Macroglobulin domain-containing protein" evidence="1">
    <location>
        <begin position="22"/>
        <end position="808"/>
    </location>
</feature>
<dbReference type="EMBL" id="JSYN01000041">
    <property type="protein sequence ID" value="KIA90287.1"/>
    <property type="molecule type" value="Genomic_DNA"/>
</dbReference>
<dbReference type="RefSeq" id="WP_039482541.1">
    <property type="nucleotide sequence ID" value="NZ_JSYN01000041.1"/>
</dbReference>
<dbReference type="Gene3D" id="2.60.40.1930">
    <property type="match status" value="1"/>
</dbReference>
<feature type="signal peptide" evidence="1">
    <location>
        <begin position="1"/>
        <end position="21"/>
    </location>
</feature>
<keyword evidence="1" id="KW-0732">Signal</keyword>
<protein>
    <recommendedName>
        <fullName evidence="4">Macroglobulin domain-containing protein</fullName>
    </recommendedName>
</protein>